<dbReference type="AlphaFoldDB" id="A0A2P6MTJ5"/>
<feature type="region of interest" description="Disordered" evidence="1">
    <location>
        <begin position="1"/>
        <end position="28"/>
    </location>
</feature>
<evidence type="ECO:0000256" key="1">
    <source>
        <dbReference type="SAM" id="MobiDB-lite"/>
    </source>
</evidence>
<sequence length="118" mass="13298">MVRQFKTQGANLDPSQDKRKGQPRDGKWYQPMTRYHWARLRNSGVPDIHPTDWLSSKGAQESLDAVTITEKKGLADTDGFGEMKMKMSLFSVLPICNPETKRICWGLGIAVSNARNGF</sequence>
<accession>A0A2P6MTJ5</accession>
<evidence type="ECO:0000313" key="3">
    <source>
        <dbReference type="Proteomes" id="UP000241769"/>
    </source>
</evidence>
<evidence type="ECO:0000313" key="2">
    <source>
        <dbReference type="EMBL" id="PRP75031.1"/>
    </source>
</evidence>
<dbReference type="Proteomes" id="UP000241769">
    <property type="component" value="Unassembled WGS sequence"/>
</dbReference>
<name>A0A2P6MTJ5_9EUKA</name>
<feature type="compositionally biased region" description="Polar residues" evidence="1">
    <location>
        <begin position="1"/>
        <end position="14"/>
    </location>
</feature>
<dbReference type="EMBL" id="MDYQ01000420">
    <property type="protein sequence ID" value="PRP75031.1"/>
    <property type="molecule type" value="Genomic_DNA"/>
</dbReference>
<comment type="caution">
    <text evidence="2">The sequence shown here is derived from an EMBL/GenBank/DDBJ whole genome shotgun (WGS) entry which is preliminary data.</text>
</comment>
<proteinExistence type="predicted"/>
<reference evidence="2 3" key="1">
    <citation type="journal article" date="2018" name="Genome Biol. Evol.">
        <title>Multiple Roots of Fruiting Body Formation in Amoebozoa.</title>
        <authorList>
            <person name="Hillmann F."/>
            <person name="Forbes G."/>
            <person name="Novohradska S."/>
            <person name="Ferling I."/>
            <person name="Riege K."/>
            <person name="Groth M."/>
            <person name="Westermann M."/>
            <person name="Marz M."/>
            <person name="Spaller T."/>
            <person name="Winckler T."/>
            <person name="Schaap P."/>
            <person name="Glockner G."/>
        </authorList>
    </citation>
    <scope>NUCLEOTIDE SEQUENCE [LARGE SCALE GENOMIC DNA]</scope>
    <source>
        <strain evidence="2 3">Jena</strain>
    </source>
</reference>
<gene>
    <name evidence="2" type="ORF">PROFUN_15635</name>
</gene>
<organism evidence="2 3">
    <name type="scientific">Planoprotostelium fungivorum</name>
    <dbReference type="NCBI Taxonomy" id="1890364"/>
    <lineage>
        <taxon>Eukaryota</taxon>
        <taxon>Amoebozoa</taxon>
        <taxon>Evosea</taxon>
        <taxon>Variosea</taxon>
        <taxon>Cavosteliida</taxon>
        <taxon>Cavosteliaceae</taxon>
        <taxon>Planoprotostelium</taxon>
    </lineage>
</organism>
<protein>
    <submittedName>
        <fullName evidence="2">Uncharacterized protein</fullName>
    </submittedName>
</protein>
<keyword evidence="3" id="KW-1185">Reference proteome</keyword>
<dbReference type="InParanoid" id="A0A2P6MTJ5"/>
<feature type="compositionally biased region" description="Basic and acidic residues" evidence="1">
    <location>
        <begin position="15"/>
        <end position="27"/>
    </location>
</feature>